<evidence type="ECO:0000313" key="6">
    <source>
        <dbReference type="Proteomes" id="UP001259982"/>
    </source>
</evidence>
<name>A0ABU3B8S7_9GAMM</name>
<dbReference type="PANTHER" id="PTHR30258">
    <property type="entry name" value="TYPE II SECRETION SYSTEM PROTEIN GSPE-RELATED"/>
    <property type="match status" value="1"/>
</dbReference>
<organism evidence="5 6">
    <name type="scientific">Spectribacter acetivorans</name>
    <dbReference type="NCBI Taxonomy" id="3075603"/>
    <lineage>
        <taxon>Bacteria</taxon>
        <taxon>Pseudomonadati</taxon>
        <taxon>Pseudomonadota</taxon>
        <taxon>Gammaproteobacteria</taxon>
        <taxon>Salinisphaerales</taxon>
        <taxon>Salinisphaeraceae</taxon>
        <taxon>Spectribacter</taxon>
    </lineage>
</organism>
<evidence type="ECO:0000256" key="3">
    <source>
        <dbReference type="ARBA" id="ARBA00022840"/>
    </source>
</evidence>
<evidence type="ECO:0000259" key="4">
    <source>
        <dbReference type="Pfam" id="PF00437"/>
    </source>
</evidence>
<comment type="caution">
    <text evidence="5">The sequence shown here is derived from an EMBL/GenBank/DDBJ whole genome shotgun (WGS) entry which is preliminary data.</text>
</comment>
<dbReference type="Proteomes" id="UP001259982">
    <property type="component" value="Unassembled WGS sequence"/>
</dbReference>
<dbReference type="EMBL" id="JAVRHY010000006">
    <property type="protein sequence ID" value="MDT0618644.1"/>
    <property type="molecule type" value="Genomic_DNA"/>
</dbReference>
<sequence>MMDGEVQTLESMDDRVVSLISEWGWKKPNERIIKDASLCLKVRGKSMPEVIRASGLLKSARIDEIVKKYGERSRSIAVFTTEEPDLIGETQRLQCLQEGIQYFPELGGSAGELMAHGSMNEPIICDECERYSCMLMTLQGETPVLVFGDLENALRRYQQMAGAERRNCALRNRFGEDAVVAVGRRNEVLASLASFAEQNTGTQGMTGGVRVISENSLQADHAFRKLASIHRLAADNEATDIHIDPGPGGAPILQNRVYGDLLPIAEKMTAEQYTEVTRYLLRASGAMIKPERVKKPLDGNYQYSLRDGRLFNIRCSFIPLSHDTGSSGSDAISIRLRLMAMESGRVDLTKKKVAPRLIEVLKKAVRPSQGLIMLVGPTGSGKSTTIAGILNLHEQIYGMRRSRLSIEDPIERLVPGVTQIQVPYEMRGTDEGFGLIFRNVMRHDPDMIWMGEIRDQQTATSAVQYAATGHLVVSTLHAESAMSGVERLVNMLPPEKPEMRSAAIRSITAMVSQRLVKRLCRDCREARKPSEDELDYIEYLKRQRGIESLENPSQVYDATGCDKCDGTGVVGVLPANEILLLSPAARDYFIDGVGTRMEIEKSIDVRMEQAVMQLIESGDTGFESLGF</sequence>
<dbReference type="InterPro" id="IPR001482">
    <property type="entry name" value="T2SS/T4SS_dom"/>
</dbReference>
<evidence type="ECO:0000256" key="2">
    <source>
        <dbReference type="ARBA" id="ARBA00022741"/>
    </source>
</evidence>
<gene>
    <name evidence="5" type="ORF">RM531_09150</name>
</gene>
<accession>A0ABU3B8S7</accession>
<keyword evidence="6" id="KW-1185">Reference proteome</keyword>
<protein>
    <submittedName>
        <fullName evidence="5">ATPase, T2SS/T4P/T4SS family</fullName>
    </submittedName>
</protein>
<comment type="similarity">
    <text evidence="1">Belongs to the GSP E family.</text>
</comment>
<keyword evidence="3" id="KW-0067">ATP-binding</keyword>
<evidence type="ECO:0000313" key="5">
    <source>
        <dbReference type="EMBL" id="MDT0618644.1"/>
    </source>
</evidence>
<feature type="domain" description="Bacterial type II secretion system protein E" evidence="4">
    <location>
        <begin position="229"/>
        <end position="615"/>
    </location>
</feature>
<dbReference type="RefSeq" id="WP_311658808.1">
    <property type="nucleotide sequence ID" value="NZ_JAVRHY010000006.1"/>
</dbReference>
<reference evidence="5 6" key="1">
    <citation type="submission" date="2023-09" db="EMBL/GenBank/DDBJ databases">
        <authorList>
            <person name="Rey-Velasco X."/>
        </authorList>
    </citation>
    <scope>NUCLEOTIDE SEQUENCE [LARGE SCALE GENOMIC DNA]</scope>
    <source>
        <strain evidence="5 6">P385</strain>
    </source>
</reference>
<keyword evidence="2" id="KW-0547">Nucleotide-binding</keyword>
<dbReference type="InterPro" id="IPR027417">
    <property type="entry name" value="P-loop_NTPase"/>
</dbReference>
<dbReference type="SUPFAM" id="SSF52540">
    <property type="entry name" value="P-loop containing nucleoside triphosphate hydrolases"/>
    <property type="match status" value="1"/>
</dbReference>
<dbReference type="Gene3D" id="3.40.50.300">
    <property type="entry name" value="P-loop containing nucleotide triphosphate hydrolases"/>
    <property type="match status" value="1"/>
</dbReference>
<proteinExistence type="inferred from homology"/>
<dbReference type="Pfam" id="PF00437">
    <property type="entry name" value="T2SSE"/>
    <property type="match status" value="1"/>
</dbReference>
<evidence type="ECO:0000256" key="1">
    <source>
        <dbReference type="ARBA" id="ARBA00006611"/>
    </source>
</evidence>
<dbReference type="Gene3D" id="3.30.450.90">
    <property type="match status" value="1"/>
</dbReference>
<dbReference type="PANTHER" id="PTHR30258:SF2">
    <property type="entry name" value="COMG OPERON PROTEIN 1"/>
    <property type="match status" value="1"/>
</dbReference>